<dbReference type="Proteomes" id="UP000007151">
    <property type="component" value="Unassembled WGS sequence"/>
</dbReference>
<dbReference type="AlphaFoldDB" id="A0A212F078"/>
<evidence type="ECO:0000313" key="1">
    <source>
        <dbReference type="EMBL" id="OWR47117.1"/>
    </source>
</evidence>
<reference evidence="1 2" key="1">
    <citation type="journal article" date="2011" name="Cell">
        <title>The monarch butterfly genome yields insights into long-distance migration.</title>
        <authorList>
            <person name="Zhan S."/>
            <person name="Merlin C."/>
            <person name="Boore J.L."/>
            <person name="Reppert S.M."/>
        </authorList>
    </citation>
    <scope>NUCLEOTIDE SEQUENCE [LARGE SCALE GENOMIC DNA]</scope>
    <source>
        <strain evidence="1">F-2</strain>
    </source>
</reference>
<sequence length="52" mass="5614">MAFHVRGDEVPSSYGVVGRDATLMTSLGWRVRQPSVPSTPVKVASVRTEPSD</sequence>
<comment type="caution">
    <text evidence="1">The sequence shown here is derived from an EMBL/GenBank/DDBJ whole genome shotgun (WGS) entry which is preliminary data.</text>
</comment>
<keyword evidence="2" id="KW-1185">Reference proteome</keyword>
<name>A0A212F078_DANPL</name>
<organism evidence="1 2">
    <name type="scientific">Danaus plexippus plexippus</name>
    <dbReference type="NCBI Taxonomy" id="278856"/>
    <lineage>
        <taxon>Eukaryota</taxon>
        <taxon>Metazoa</taxon>
        <taxon>Ecdysozoa</taxon>
        <taxon>Arthropoda</taxon>
        <taxon>Hexapoda</taxon>
        <taxon>Insecta</taxon>
        <taxon>Pterygota</taxon>
        <taxon>Neoptera</taxon>
        <taxon>Endopterygota</taxon>
        <taxon>Lepidoptera</taxon>
        <taxon>Glossata</taxon>
        <taxon>Ditrysia</taxon>
        <taxon>Papilionoidea</taxon>
        <taxon>Nymphalidae</taxon>
        <taxon>Danainae</taxon>
        <taxon>Danaini</taxon>
        <taxon>Danaina</taxon>
        <taxon>Danaus</taxon>
        <taxon>Danaus</taxon>
    </lineage>
</organism>
<dbReference type="KEGG" id="dpl:KGM_204295"/>
<evidence type="ECO:0000313" key="2">
    <source>
        <dbReference type="Proteomes" id="UP000007151"/>
    </source>
</evidence>
<proteinExistence type="predicted"/>
<protein>
    <submittedName>
        <fullName evidence="1">Uncharacterized protein</fullName>
    </submittedName>
</protein>
<accession>A0A212F078</accession>
<dbReference type="EMBL" id="AGBW02011160">
    <property type="protein sequence ID" value="OWR47117.1"/>
    <property type="molecule type" value="Genomic_DNA"/>
</dbReference>
<gene>
    <name evidence="1" type="ORF">KGM_204295</name>
</gene>
<dbReference type="InParanoid" id="A0A212F078"/>